<name>A0AAU7CCY0_9BACT</name>
<dbReference type="AlphaFoldDB" id="A0AAU7CCY0"/>
<sequence>MSDDDSLGRYLTLGEEMAEGTGVSGNRAGGLTMGGMVRAEH</sequence>
<feature type="region of interest" description="Disordered" evidence="1">
    <location>
        <begin position="20"/>
        <end position="41"/>
    </location>
</feature>
<dbReference type="RefSeq" id="WP_406695308.1">
    <property type="nucleotide sequence ID" value="NZ_CP155447.1"/>
</dbReference>
<organism evidence="2">
    <name type="scientific">Singulisphaera sp. Ch08</name>
    <dbReference type="NCBI Taxonomy" id="3120278"/>
    <lineage>
        <taxon>Bacteria</taxon>
        <taxon>Pseudomonadati</taxon>
        <taxon>Planctomycetota</taxon>
        <taxon>Planctomycetia</taxon>
        <taxon>Isosphaerales</taxon>
        <taxon>Isosphaeraceae</taxon>
        <taxon>Singulisphaera</taxon>
    </lineage>
</organism>
<gene>
    <name evidence="2" type="ORF">V5E97_30200</name>
</gene>
<evidence type="ECO:0000313" key="2">
    <source>
        <dbReference type="EMBL" id="XBH02566.1"/>
    </source>
</evidence>
<evidence type="ECO:0000256" key="1">
    <source>
        <dbReference type="SAM" id="MobiDB-lite"/>
    </source>
</evidence>
<accession>A0AAU7CCY0</accession>
<protein>
    <submittedName>
        <fullName evidence="2">Uncharacterized protein</fullName>
    </submittedName>
</protein>
<proteinExistence type="predicted"/>
<reference evidence="2" key="1">
    <citation type="submission" date="2024-05" db="EMBL/GenBank/DDBJ databases">
        <title>Planctomycetes of the genus Singulisphaera possess chitinolytic capabilities.</title>
        <authorList>
            <person name="Ivanova A."/>
        </authorList>
    </citation>
    <scope>NUCLEOTIDE SEQUENCE</scope>
    <source>
        <strain evidence="2">Ch08T</strain>
    </source>
</reference>
<dbReference type="EMBL" id="CP155447">
    <property type="protein sequence ID" value="XBH02566.1"/>
    <property type="molecule type" value="Genomic_DNA"/>
</dbReference>